<keyword evidence="4" id="KW-1185">Reference proteome</keyword>
<gene>
    <name evidence="3" type="ORF">caldi_10340</name>
</gene>
<name>A0AA35G954_9FIRM</name>
<dbReference type="CDD" id="cd01130">
    <property type="entry name" value="VirB11-like_ATPase"/>
    <property type="match status" value="1"/>
</dbReference>
<dbReference type="InterPro" id="IPR027417">
    <property type="entry name" value="P-loop_NTPase"/>
</dbReference>
<reference evidence="3" key="1">
    <citation type="submission" date="2022-03" db="EMBL/GenBank/DDBJ databases">
        <title>Complete genome sequence of Caldinitratiruptor microaerophilus.</title>
        <authorList>
            <person name="Mukaiyama R."/>
            <person name="Nishiyama T."/>
            <person name="Ueda K."/>
        </authorList>
    </citation>
    <scope>NUCLEOTIDE SEQUENCE</scope>
    <source>
        <strain evidence="3">JCM 16183</strain>
    </source>
</reference>
<dbReference type="RefSeq" id="WP_264844023.1">
    <property type="nucleotide sequence ID" value="NZ_AP025628.1"/>
</dbReference>
<dbReference type="GO" id="GO:0016887">
    <property type="term" value="F:ATP hydrolysis activity"/>
    <property type="evidence" value="ECO:0007669"/>
    <property type="project" value="InterPro"/>
</dbReference>
<evidence type="ECO:0000256" key="1">
    <source>
        <dbReference type="ARBA" id="ARBA00006611"/>
    </source>
</evidence>
<dbReference type="PANTHER" id="PTHR30486">
    <property type="entry name" value="TWITCHING MOTILITY PROTEIN PILT"/>
    <property type="match status" value="1"/>
</dbReference>
<protein>
    <submittedName>
        <fullName evidence="3">Secretory protein kinase</fullName>
    </submittedName>
</protein>
<dbReference type="PROSITE" id="PS00675">
    <property type="entry name" value="SIGMA54_INTERACT_1"/>
    <property type="match status" value="1"/>
</dbReference>
<evidence type="ECO:0000259" key="2">
    <source>
        <dbReference type="Pfam" id="PF00437"/>
    </source>
</evidence>
<keyword evidence="3" id="KW-0418">Kinase</keyword>
<dbReference type="Proteomes" id="UP001163687">
    <property type="component" value="Chromosome"/>
</dbReference>
<dbReference type="Pfam" id="PF00437">
    <property type="entry name" value="T2SSE"/>
    <property type="match status" value="1"/>
</dbReference>
<dbReference type="Gene3D" id="3.30.450.380">
    <property type="match status" value="1"/>
</dbReference>
<organism evidence="3 4">
    <name type="scientific">Caldinitratiruptor microaerophilus</name>
    <dbReference type="NCBI Taxonomy" id="671077"/>
    <lineage>
        <taxon>Bacteria</taxon>
        <taxon>Bacillati</taxon>
        <taxon>Bacillota</taxon>
        <taxon>Clostridia</taxon>
        <taxon>Eubacteriales</taxon>
        <taxon>Symbiobacteriaceae</taxon>
        <taxon>Caldinitratiruptor</taxon>
    </lineage>
</organism>
<dbReference type="InterPro" id="IPR001482">
    <property type="entry name" value="T2SS/T4SS_dom"/>
</dbReference>
<dbReference type="PANTHER" id="PTHR30486:SF6">
    <property type="entry name" value="TYPE IV PILUS RETRACTATION ATPASE PILT"/>
    <property type="match status" value="1"/>
</dbReference>
<proteinExistence type="inferred from homology"/>
<comment type="similarity">
    <text evidence="1">Belongs to the GSP E family.</text>
</comment>
<keyword evidence="3" id="KW-0808">Transferase</keyword>
<dbReference type="InterPro" id="IPR025662">
    <property type="entry name" value="Sigma_54_int_dom_ATP-bd_1"/>
</dbReference>
<evidence type="ECO:0000313" key="4">
    <source>
        <dbReference type="Proteomes" id="UP001163687"/>
    </source>
</evidence>
<evidence type="ECO:0000313" key="3">
    <source>
        <dbReference type="EMBL" id="BDG59944.1"/>
    </source>
</evidence>
<dbReference type="EMBL" id="AP025628">
    <property type="protein sequence ID" value="BDG59944.1"/>
    <property type="molecule type" value="Genomic_DNA"/>
</dbReference>
<dbReference type="AlphaFoldDB" id="A0AA35G954"/>
<dbReference type="GO" id="GO:0016301">
    <property type="term" value="F:kinase activity"/>
    <property type="evidence" value="ECO:0007669"/>
    <property type="project" value="UniProtKB-KW"/>
</dbReference>
<dbReference type="InterPro" id="IPR050921">
    <property type="entry name" value="T4SS_GSP_E_ATPase"/>
</dbReference>
<dbReference type="Gene3D" id="3.40.50.300">
    <property type="entry name" value="P-loop containing nucleotide triphosphate hydrolases"/>
    <property type="match status" value="1"/>
</dbReference>
<sequence>MARVNLRDEILRRRRDQAGLPVAPDKSVTARLVERHAATVARALADPGAAQEFREAISAAVRAEALTSQERDALARELTSQVLGFGKLQSLVDDPTVTEVLVNGPGSVWVERGGRLERAPVDVSGPELLHLAQRLAAQSGRELTESRPLALLTLTGGVRVRIVRSPATRQGLVLAVRKPATPARPIGPQELVALGSLTPDMLDFFALAVRARLNILVLGETGSGKTTVIRNLLRFVPPEERLVIVEQASELVFDDVLPHTVNLEAVDRLHDPVPVYELFRAALQLRPDRFVLGELSGPQEAADLIEAMSAAFRGGITSFHGDSPEDVVRRLTLLLMRAGFQLSEDQTRRMLHETLDLLIFCRRFRQDGSRKVVRVVEVCPLGGGEPFRDLIRFRYGGLDARGRVAGEFEYLRHLSAPKRLRAWEFGHPFPDRFGGTGEEDVGR</sequence>
<accession>A0AA35G954</accession>
<feature type="domain" description="Bacterial type II secretion system protein E" evidence="2">
    <location>
        <begin position="86"/>
        <end position="359"/>
    </location>
</feature>
<dbReference type="KEGG" id="cmic:caldi_10340"/>
<dbReference type="SUPFAM" id="SSF52540">
    <property type="entry name" value="P-loop containing nucleoside triphosphate hydrolases"/>
    <property type="match status" value="1"/>
</dbReference>